<organism evidence="1 2">
    <name type="scientific">Neomicrococcus lactis</name>
    <dbReference type="NCBI Taxonomy" id="732241"/>
    <lineage>
        <taxon>Bacteria</taxon>
        <taxon>Bacillati</taxon>
        <taxon>Actinomycetota</taxon>
        <taxon>Actinomycetes</taxon>
        <taxon>Micrococcales</taxon>
        <taxon>Micrococcaceae</taxon>
        <taxon>Neomicrococcus</taxon>
    </lineage>
</organism>
<dbReference type="AlphaFoldDB" id="A0A7W8YCE3"/>
<evidence type="ECO:0000313" key="1">
    <source>
        <dbReference type="EMBL" id="MBB5598949.1"/>
    </source>
</evidence>
<keyword evidence="2" id="KW-1185">Reference proteome</keyword>
<sequence>MKLIKKFDRYTVASGPTLWFSVGPFSLVFKINRFPLPSLDVEAGIS</sequence>
<name>A0A7W8YCE3_9MICC</name>
<reference evidence="1 2" key="1">
    <citation type="submission" date="2020-08" db="EMBL/GenBank/DDBJ databases">
        <title>Sequencing the genomes of 1000 actinobacteria strains.</title>
        <authorList>
            <person name="Klenk H.-P."/>
        </authorList>
    </citation>
    <scope>NUCLEOTIDE SEQUENCE [LARGE SCALE GENOMIC DNA]</scope>
    <source>
        <strain evidence="1 2">DSM 23694</strain>
    </source>
</reference>
<protein>
    <submittedName>
        <fullName evidence="1">Uncharacterized protein</fullName>
    </submittedName>
</protein>
<accession>A0A7W8YCE3</accession>
<comment type="caution">
    <text evidence="1">The sequence shown here is derived from an EMBL/GenBank/DDBJ whole genome shotgun (WGS) entry which is preliminary data.</text>
</comment>
<proteinExistence type="predicted"/>
<evidence type="ECO:0000313" key="2">
    <source>
        <dbReference type="Proteomes" id="UP000523863"/>
    </source>
</evidence>
<dbReference type="EMBL" id="JACHBL010000001">
    <property type="protein sequence ID" value="MBB5598949.1"/>
    <property type="molecule type" value="Genomic_DNA"/>
</dbReference>
<gene>
    <name evidence="1" type="ORF">BKA12_002029</name>
</gene>
<dbReference type="Proteomes" id="UP000523863">
    <property type="component" value="Unassembled WGS sequence"/>
</dbReference>